<reference evidence="6 8" key="1">
    <citation type="submission" date="2015-11" db="EMBL/GenBank/DDBJ databases">
        <title>Genomic analysis of 38 Legionella species identifies large and diverse effector repertoires.</title>
        <authorList>
            <person name="Burstein D."/>
            <person name="Amaro F."/>
            <person name="Zusman T."/>
            <person name="Lifshitz Z."/>
            <person name="Cohen O."/>
            <person name="Gilbert J.A."/>
            <person name="Pupko T."/>
            <person name="Shuman H.A."/>
            <person name="Segal G."/>
        </authorList>
    </citation>
    <scope>NUCLEOTIDE SEQUENCE [LARGE SCALE GENOMIC DNA]</scope>
    <source>
        <strain evidence="6 8">ATCC 43877</strain>
    </source>
</reference>
<feature type="transmembrane region" description="Helical" evidence="5">
    <location>
        <begin position="453"/>
        <end position="479"/>
    </location>
</feature>
<keyword evidence="8" id="KW-1185">Reference proteome</keyword>
<feature type="transmembrane region" description="Helical" evidence="5">
    <location>
        <begin position="301"/>
        <end position="322"/>
    </location>
</feature>
<dbReference type="InterPro" id="IPR001898">
    <property type="entry name" value="SLC13A/DASS"/>
</dbReference>
<dbReference type="GO" id="GO:0016020">
    <property type="term" value="C:membrane"/>
    <property type="evidence" value="ECO:0007669"/>
    <property type="project" value="UniProtKB-SubCell"/>
</dbReference>
<protein>
    <submittedName>
        <fullName evidence="6 7">inner membrane protein YbhI</fullName>
    </submittedName>
</protein>
<gene>
    <name evidence="7" type="primary">ybhI_1</name>
    <name evidence="6" type="ORF">Lmor_2024</name>
    <name evidence="7" type="ORF">NCTC12239_00764</name>
</gene>
<feature type="transmembrane region" description="Helical" evidence="5">
    <location>
        <begin position="224"/>
        <end position="247"/>
    </location>
</feature>
<dbReference type="Proteomes" id="UP000254040">
    <property type="component" value="Unassembled WGS sequence"/>
</dbReference>
<evidence type="ECO:0000256" key="1">
    <source>
        <dbReference type="ARBA" id="ARBA00004141"/>
    </source>
</evidence>
<evidence type="ECO:0000256" key="3">
    <source>
        <dbReference type="ARBA" id="ARBA00022989"/>
    </source>
</evidence>
<keyword evidence="3 5" id="KW-1133">Transmembrane helix</keyword>
<evidence type="ECO:0000313" key="7">
    <source>
        <dbReference type="EMBL" id="STX61846.1"/>
    </source>
</evidence>
<sequence length="482" mass="54403">MYSKQILRLHMLSYINDKTVFRTILGWSTTIICTLIMQIMVHNTALNANLSHFAVVFCAALGMWIFRLVPESIPAVCIILSTLFFNFNPQYIILSGFISDSFFLTLSLFGISCVLIKSQLFYRFSLFLLYRLPPSQSLLQKTLFTMGALMTPVISVQSARVTLMAPLLDDLVTSSKINPRSASANALACASFNGCILLSTVFLTGKSSNSILYAMLSQQQMGQFSWFDWLLAASFPGVLLTGLYFIVQSRLFRINHSISINKFRLKKELLSLGTLTVEEWAAITGIATLLIGLFLNAWHPIPGFFICSVVFFVLFLTGAIELHEFKTKINWSFLFYLGAIIGIMRYIQNTGIDLWLSNRLILISNIADSNIMFIITGIYLISWLCGLILGTMTAPALLFAVIMPVTQKAGINSWLVAFIILMATEAWIFPYQSNYYLCFEELLNKKKNFQLKPLLRFNSCLALLKLGILLLSIPFWYCLKII</sequence>
<evidence type="ECO:0000256" key="4">
    <source>
        <dbReference type="ARBA" id="ARBA00023136"/>
    </source>
</evidence>
<accession>A0A378JTR6</accession>
<evidence type="ECO:0000313" key="6">
    <source>
        <dbReference type="EMBL" id="KTD33473.1"/>
    </source>
</evidence>
<reference evidence="7 9" key="2">
    <citation type="submission" date="2018-06" db="EMBL/GenBank/DDBJ databases">
        <authorList>
            <consortium name="Pathogen Informatics"/>
            <person name="Doyle S."/>
        </authorList>
    </citation>
    <scope>NUCLEOTIDE SEQUENCE [LARGE SCALE GENOMIC DNA]</scope>
    <source>
        <strain evidence="7 9">NCTC12239</strain>
    </source>
</reference>
<dbReference type="GO" id="GO:0022857">
    <property type="term" value="F:transmembrane transporter activity"/>
    <property type="evidence" value="ECO:0007669"/>
    <property type="project" value="InterPro"/>
</dbReference>
<keyword evidence="2 5" id="KW-0812">Transmembrane</keyword>
<name>A0A378JTR6_9GAMM</name>
<feature type="transmembrane region" description="Helical" evidence="5">
    <location>
        <begin position="268"/>
        <end position="295"/>
    </location>
</feature>
<evidence type="ECO:0000256" key="2">
    <source>
        <dbReference type="ARBA" id="ARBA00022692"/>
    </source>
</evidence>
<comment type="subcellular location">
    <subcellularLocation>
        <location evidence="1">Membrane</location>
        <topology evidence="1">Multi-pass membrane protein</topology>
    </subcellularLocation>
</comment>
<organism evidence="7 9">
    <name type="scientific">Legionella moravica</name>
    <dbReference type="NCBI Taxonomy" id="39962"/>
    <lineage>
        <taxon>Bacteria</taxon>
        <taxon>Pseudomonadati</taxon>
        <taxon>Pseudomonadota</taxon>
        <taxon>Gammaproteobacteria</taxon>
        <taxon>Legionellales</taxon>
        <taxon>Legionellaceae</taxon>
        <taxon>Legionella</taxon>
    </lineage>
</organism>
<feature type="transmembrane region" description="Helical" evidence="5">
    <location>
        <begin position="184"/>
        <end position="204"/>
    </location>
</feature>
<dbReference type="STRING" id="39962.Lmor_2024"/>
<feature type="transmembrane region" description="Helical" evidence="5">
    <location>
        <begin position="20"/>
        <end position="41"/>
    </location>
</feature>
<feature type="transmembrane region" description="Helical" evidence="5">
    <location>
        <begin position="72"/>
        <end position="89"/>
    </location>
</feature>
<dbReference type="Proteomes" id="UP000054985">
    <property type="component" value="Unassembled WGS sequence"/>
</dbReference>
<dbReference type="EMBL" id="LNYN01000025">
    <property type="protein sequence ID" value="KTD33473.1"/>
    <property type="molecule type" value="Genomic_DNA"/>
</dbReference>
<dbReference type="AlphaFoldDB" id="A0A378JTR6"/>
<feature type="transmembrane region" description="Helical" evidence="5">
    <location>
        <begin position="101"/>
        <end position="122"/>
    </location>
</feature>
<feature type="transmembrane region" description="Helical" evidence="5">
    <location>
        <begin position="414"/>
        <end position="433"/>
    </location>
</feature>
<evidence type="ECO:0000256" key="5">
    <source>
        <dbReference type="SAM" id="Phobius"/>
    </source>
</evidence>
<evidence type="ECO:0000313" key="8">
    <source>
        <dbReference type="Proteomes" id="UP000054985"/>
    </source>
</evidence>
<keyword evidence="4 5" id="KW-0472">Membrane</keyword>
<evidence type="ECO:0000313" key="9">
    <source>
        <dbReference type="Proteomes" id="UP000254040"/>
    </source>
</evidence>
<feature type="transmembrane region" description="Helical" evidence="5">
    <location>
        <begin position="329"/>
        <end position="347"/>
    </location>
</feature>
<proteinExistence type="predicted"/>
<dbReference type="EMBL" id="UGOG01000001">
    <property type="protein sequence ID" value="STX61846.1"/>
    <property type="molecule type" value="Genomic_DNA"/>
</dbReference>
<dbReference type="RefSeq" id="WP_028383584.1">
    <property type="nucleotide sequence ID" value="NZ_CAAAJG010000016.1"/>
</dbReference>
<feature type="transmembrane region" description="Helical" evidence="5">
    <location>
        <begin position="48"/>
        <end position="66"/>
    </location>
</feature>
<dbReference type="Pfam" id="PF00939">
    <property type="entry name" value="Na_sulph_symp"/>
    <property type="match status" value="1"/>
</dbReference>
<feature type="transmembrane region" description="Helical" evidence="5">
    <location>
        <begin position="371"/>
        <end position="402"/>
    </location>
</feature>